<dbReference type="Ensembl" id="ENSSDAT00000014032.1">
    <property type="protein sequence ID" value="ENSSDAP00000012404.1"/>
    <property type="gene ID" value="ENSSDAG00000011167.1"/>
</dbReference>
<keyword evidence="3" id="KW-1185">Reference proteome</keyword>
<reference evidence="2" key="2">
    <citation type="submission" date="2025-09" db="UniProtKB">
        <authorList>
            <consortium name="Ensembl"/>
        </authorList>
    </citation>
    <scope>IDENTIFICATION</scope>
</reference>
<dbReference type="AlphaFoldDB" id="A0A8C9PRK5"/>
<proteinExistence type="predicted"/>
<accession>A0A8C9PRK5</accession>
<dbReference type="Proteomes" id="UP000694422">
    <property type="component" value="Unplaced"/>
</dbReference>
<feature type="region of interest" description="Disordered" evidence="1">
    <location>
        <begin position="1"/>
        <end position="28"/>
    </location>
</feature>
<evidence type="ECO:0000313" key="3">
    <source>
        <dbReference type="Proteomes" id="UP000694422"/>
    </source>
</evidence>
<name>A0A8C9PRK5_SPEDA</name>
<reference evidence="2" key="1">
    <citation type="submission" date="2025-08" db="UniProtKB">
        <authorList>
            <consortium name="Ensembl"/>
        </authorList>
    </citation>
    <scope>IDENTIFICATION</scope>
</reference>
<evidence type="ECO:0000256" key="1">
    <source>
        <dbReference type="SAM" id="MobiDB-lite"/>
    </source>
</evidence>
<organism evidence="2 3">
    <name type="scientific">Spermophilus dauricus</name>
    <name type="common">Daurian ground squirrel</name>
    <dbReference type="NCBI Taxonomy" id="99837"/>
    <lineage>
        <taxon>Eukaryota</taxon>
        <taxon>Metazoa</taxon>
        <taxon>Chordata</taxon>
        <taxon>Craniata</taxon>
        <taxon>Vertebrata</taxon>
        <taxon>Euteleostomi</taxon>
        <taxon>Mammalia</taxon>
        <taxon>Eutheria</taxon>
        <taxon>Euarchontoglires</taxon>
        <taxon>Glires</taxon>
        <taxon>Rodentia</taxon>
        <taxon>Sciuromorpha</taxon>
        <taxon>Sciuridae</taxon>
        <taxon>Xerinae</taxon>
        <taxon>Marmotini</taxon>
        <taxon>Spermophilus</taxon>
    </lineage>
</organism>
<evidence type="ECO:0000313" key="2">
    <source>
        <dbReference type="Ensembl" id="ENSSDAP00000012404.1"/>
    </source>
</evidence>
<protein>
    <submittedName>
        <fullName evidence="2">Uncharacterized protein</fullName>
    </submittedName>
</protein>
<sequence length="104" mass="11509">MRPLAQRALDPDSDSNAPKETIAAGVLPPNEQPYSMLANNSGYAANMKGNSEYPTMKYIKLGDRSKTLRVFTHPGSLTISRSWLSYYLSSSRCTTSWSRSSVMV</sequence>